<dbReference type="Proteomes" id="UP000077857">
    <property type="component" value="Unassembled WGS sequence"/>
</dbReference>
<protein>
    <submittedName>
        <fullName evidence="2">Uncharacterized protein</fullName>
    </submittedName>
</protein>
<organism evidence="2 3">
    <name type="scientific">Methylomonas koyamae</name>
    <dbReference type="NCBI Taxonomy" id="702114"/>
    <lineage>
        <taxon>Bacteria</taxon>
        <taxon>Pseudomonadati</taxon>
        <taxon>Pseudomonadota</taxon>
        <taxon>Gammaproteobacteria</taxon>
        <taxon>Methylococcales</taxon>
        <taxon>Methylococcaceae</taxon>
        <taxon>Methylomonas</taxon>
    </lineage>
</organism>
<feature type="compositionally biased region" description="Pro residues" evidence="1">
    <location>
        <begin position="240"/>
        <end position="249"/>
    </location>
</feature>
<sequence>MPPTKYRPLSAPDLLLSCCADAVGHEKTFNLQIVSLFLAEAQPLARKLNCLSSGWIKAARCGGRFGTRRRPPRNGASGAIAIYYEGFAMPTYSYPHNNVQALFSLAADGPDVRHVLESLRIFLSQLADDYIDLRPEVAELALDVRDSPESDVFGYLSKFLTTNRAKEPFVKVSYAKLNEMLTNPFLQIKVGYSGCNSIMVVLGKNAADDLEIFVKNGELSRAGLIPKPPGHGGQRSFASPTPPPPPLPAMPCDSKIQKYMPPPLPASPAAAKLQKYVAK</sequence>
<reference evidence="2 3" key="1">
    <citation type="submission" date="2016-03" db="EMBL/GenBank/DDBJ databases">
        <authorList>
            <person name="Ploux O."/>
        </authorList>
    </citation>
    <scope>NUCLEOTIDE SEQUENCE [LARGE SCALE GENOMIC DNA]</scope>
    <source>
        <strain evidence="2 3">R-45378</strain>
    </source>
</reference>
<accession>A0A177NMT4</accession>
<proteinExistence type="predicted"/>
<evidence type="ECO:0000313" key="3">
    <source>
        <dbReference type="Proteomes" id="UP000077857"/>
    </source>
</evidence>
<dbReference type="AlphaFoldDB" id="A0A177NMT4"/>
<dbReference type="EMBL" id="LUUJ01000049">
    <property type="protein sequence ID" value="OAI19398.1"/>
    <property type="molecule type" value="Genomic_DNA"/>
</dbReference>
<comment type="caution">
    <text evidence="2">The sequence shown here is derived from an EMBL/GenBank/DDBJ whole genome shotgun (WGS) entry which is preliminary data.</text>
</comment>
<name>A0A177NMT4_9GAMM</name>
<gene>
    <name evidence="2" type="ORF">A1507_07505</name>
</gene>
<evidence type="ECO:0000313" key="2">
    <source>
        <dbReference type="EMBL" id="OAI19398.1"/>
    </source>
</evidence>
<feature type="region of interest" description="Disordered" evidence="1">
    <location>
        <begin position="224"/>
        <end position="254"/>
    </location>
</feature>
<evidence type="ECO:0000256" key="1">
    <source>
        <dbReference type="SAM" id="MobiDB-lite"/>
    </source>
</evidence>